<keyword evidence="2" id="KW-0274">FAD</keyword>
<dbReference type="Gene3D" id="3.90.660.10">
    <property type="match status" value="1"/>
</dbReference>
<dbReference type="PANTHER" id="PTHR23357:SF1">
    <property type="entry name" value="RENALASE"/>
    <property type="match status" value="1"/>
</dbReference>
<evidence type="ECO:0000256" key="1">
    <source>
        <dbReference type="ARBA" id="ARBA00022630"/>
    </source>
</evidence>
<dbReference type="Gene3D" id="3.50.50.60">
    <property type="entry name" value="FAD/NAD(P)-binding domain"/>
    <property type="match status" value="2"/>
</dbReference>
<name>A0AAD8ZAN6_9TELE</name>
<sequence length="529" mass="58249">MSRVLIVGAGLTGSICAYLLHRGLFSKVRVSVWDKSRDSEKKPHAFSHLCITGGRMATSQNPSNTSCTVDLGAQYLTATPYYAKVHKSFYEELLLHGIIKPLEATIEGLISNEEGSVNYVTPSGVSSIVKHYLKESAGAHVLFGHHVTHVCCKGSGWEVHQKGGSPEQFDVVVLTMPVPQILQLQGDISSLMEEAERQMLEDVSYSSRYALGLFYKAGVRISVPWAVKYVSDNPCIRYVAIDDKKRNLEVSEECGPSVVVHTTVPFGVQHIEETAEDVKSIILQELKNVMPDLPEPESTSCQKWRYSQVRRARATRQAQIKGRAPEGRCSAASVRTFRNARFASAKFWRCVRQSAVEESALLISTYRRSKPNSLFLAAFPPERSPFDLHADYRLKIQQGRTSHDLGFHMRDEAIFLHLCRVGLHTSPEDLDHESSLVPPTRGGAVLGRRLAISVRVGVCTLPMRRGSGPDGRGADAVQAVTRSVPERPGQVTLSSRPLLVCGGDGFTRSDFDGCVGSALKVFDVLKSSL</sequence>
<feature type="domain" description="Amine oxidase" evidence="3">
    <location>
        <begin position="112"/>
        <end position="312"/>
    </location>
</feature>
<dbReference type="PANTHER" id="PTHR23357">
    <property type="entry name" value="RENALASE"/>
    <property type="match status" value="1"/>
</dbReference>
<dbReference type="InterPro" id="IPR040174">
    <property type="entry name" value="RNLS"/>
</dbReference>
<evidence type="ECO:0000259" key="3">
    <source>
        <dbReference type="Pfam" id="PF01593"/>
    </source>
</evidence>
<keyword evidence="1" id="KW-0285">Flavoprotein</keyword>
<evidence type="ECO:0000313" key="5">
    <source>
        <dbReference type="Proteomes" id="UP001239994"/>
    </source>
</evidence>
<dbReference type="EMBL" id="JAROKS010000017">
    <property type="protein sequence ID" value="KAK1794528.1"/>
    <property type="molecule type" value="Genomic_DNA"/>
</dbReference>
<protein>
    <recommendedName>
        <fullName evidence="3">Amine oxidase domain-containing protein</fullName>
    </recommendedName>
</protein>
<proteinExistence type="predicted"/>
<keyword evidence="5" id="KW-1185">Reference proteome</keyword>
<comment type="caution">
    <text evidence="4">The sequence shown here is derived from an EMBL/GenBank/DDBJ whole genome shotgun (WGS) entry which is preliminary data.</text>
</comment>
<dbReference type="GO" id="GO:0005576">
    <property type="term" value="C:extracellular region"/>
    <property type="evidence" value="ECO:0007669"/>
    <property type="project" value="TreeGrafter"/>
</dbReference>
<evidence type="ECO:0000313" key="4">
    <source>
        <dbReference type="EMBL" id="KAK1794528.1"/>
    </source>
</evidence>
<dbReference type="GO" id="GO:0016651">
    <property type="term" value="F:oxidoreductase activity, acting on NAD(P)H"/>
    <property type="evidence" value="ECO:0007669"/>
    <property type="project" value="InterPro"/>
</dbReference>
<dbReference type="InterPro" id="IPR036188">
    <property type="entry name" value="FAD/NAD-bd_sf"/>
</dbReference>
<dbReference type="Proteomes" id="UP001239994">
    <property type="component" value="Unassembled WGS sequence"/>
</dbReference>
<reference evidence="4" key="1">
    <citation type="submission" date="2023-03" db="EMBL/GenBank/DDBJ databases">
        <title>Electrophorus voltai genome.</title>
        <authorList>
            <person name="Bian C."/>
        </authorList>
    </citation>
    <scope>NUCLEOTIDE SEQUENCE</scope>
    <source>
        <strain evidence="4">CB-2022</strain>
        <tissue evidence="4">Muscle</tissue>
    </source>
</reference>
<accession>A0AAD8ZAN6</accession>
<organism evidence="4 5">
    <name type="scientific">Electrophorus voltai</name>
    <dbReference type="NCBI Taxonomy" id="2609070"/>
    <lineage>
        <taxon>Eukaryota</taxon>
        <taxon>Metazoa</taxon>
        <taxon>Chordata</taxon>
        <taxon>Craniata</taxon>
        <taxon>Vertebrata</taxon>
        <taxon>Euteleostomi</taxon>
        <taxon>Actinopterygii</taxon>
        <taxon>Neopterygii</taxon>
        <taxon>Teleostei</taxon>
        <taxon>Ostariophysi</taxon>
        <taxon>Gymnotiformes</taxon>
        <taxon>Gymnotoidei</taxon>
        <taxon>Gymnotidae</taxon>
        <taxon>Electrophorus</taxon>
    </lineage>
</organism>
<gene>
    <name evidence="4" type="ORF">P4O66_010781</name>
</gene>
<evidence type="ECO:0000256" key="2">
    <source>
        <dbReference type="ARBA" id="ARBA00022827"/>
    </source>
</evidence>
<dbReference type="SUPFAM" id="SSF51905">
    <property type="entry name" value="FAD/NAD(P)-binding domain"/>
    <property type="match status" value="1"/>
</dbReference>
<dbReference type="Pfam" id="PF13450">
    <property type="entry name" value="NAD_binding_8"/>
    <property type="match status" value="1"/>
</dbReference>
<dbReference type="InterPro" id="IPR002937">
    <property type="entry name" value="Amino_oxidase"/>
</dbReference>
<dbReference type="Pfam" id="PF01593">
    <property type="entry name" value="Amino_oxidase"/>
    <property type="match status" value="1"/>
</dbReference>
<dbReference type="AlphaFoldDB" id="A0AAD8ZAN6"/>